<proteinExistence type="predicted"/>
<protein>
    <submittedName>
        <fullName evidence="2">Uncharacterized protein</fullName>
    </submittedName>
</protein>
<comment type="caution">
    <text evidence="2">The sequence shown here is derived from an EMBL/GenBank/DDBJ whole genome shotgun (WGS) entry which is preliminary data.</text>
</comment>
<dbReference type="EMBL" id="JXKM01000007">
    <property type="protein sequence ID" value="OJG35396.1"/>
    <property type="molecule type" value="Genomic_DNA"/>
</dbReference>
<feature type="transmembrane region" description="Helical" evidence="1">
    <location>
        <begin position="124"/>
        <end position="150"/>
    </location>
</feature>
<keyword evidence="1" id="KW-0472">Membrane</keyword>
<evidence type="ECO:0000313" key="3">
    <source>
        <dbReference type="Proteomes" id="UP000183700"/>
    </source>
</evidence>
<gene>
    <name evidence="2" type="ORF">RV00_GL002950</name>
</gene>
<keyword evidence="1" id="KW-0812">Transmembrane</keyword>
<dbReference type="AlphaFoldDB" id="A0A1L8STU7"/>
<keyword evidence="3" id="KW-1185">Reference proteome</keyword>
<feature type="transmembrane region" description="Helical" evidence="1">
    <location>
        <begin position="83"/>
        <end position="104"/>
    </location>
</feature>
<organism evidence="2 3">
    <name type="scientific">Enterococcus devriesei</name>
    <dbReference type="NCBI Taxonomy" id="319970"/>
    <lineage>
        <taxon>Bacteria</taxon>
        <taxon>Bacillati</taxon>
        <taxon>Bacillota</taxon>
        <taxon>Bacilli</taxon>
        <taxon>Lactobacillales</taxon>
        <taxon>Enterococcaceae</taxon>
        <taxon>Enterococcus</taxon>
    </lineage>
</organism>
<sequence>MKSLIRFCIAIDKCDCPCSIYRIILSFHQRMLFINTSYFPLPINRFRVNNSCFKSGSFRHWIGQHGIFHHIQWAINVNLPDHFIWIWCLIKMSRLINCLIIFWPNMNSGWRKIFFSWCINSYFSWFRCFIKFCIIIKSSLYIMISFNLLIEYKMDRTVFSYRVRPVITKFT</sequence>
<keyword evidence="1" id="KW-1133">Transmembrane helix</keyword>
<evidence type="ECO:0000313" key="2">
    <source>
        <dbReference type="EMBL" id="OJG35396.1"/>
    </source>
</evidence>
<name>A0A1L8STU7_9ENTE</name>
<evidence type="ECO:0000256" key="1">
    <source>
        <dbReference type="SAM" id="Phobius"/>
    </source>
</evidence>
<reference evidence="2 3" key="1">
    <citation type="submission" date="2014-12" db="EMBL/GenBank/DDBJ databases">
        <title>Draft genome sequences of 29 type strains of Enterococci.</title>
        <authorList>
            <person name="Zhong Z."/>
            <person name="Sun Z."/>
            <person name="Liu W."/>
            <person name="Zhang W."/>
            <person name="Zhang H."/>
        </authorList>
    </citation>
    <scope>NUCLEOTIDE SEQUENCE [LARGE SCALE GENOMIC DNA]</scope>
    <source>
        <strain evidence="2 3">DSM 22802</strain>
    </source>
</reference>
<accession>A0A1L8STU7</accession>
<dbReference type="Proteomes" id="UP000183700">
    <property type="component" value="Unassembled WGS sequence"/>
</dbReference>